<dbReference type="SMART" id="SM00028">
    <property type="entry name" value="TPR"/>
    <property type="match status" value="6"/>
</dbReference>
<dbReference type="Gene3D" id="1.25.40.10">
    <property type="entry name" value="Tetratricopeptide repeat domain"/>
    <property type="match status" value="2"/>
</dbReference>
<proteinExistence type="predicted"/>
<feature type="compositionally biased region" description="Polar residues" evidence="2">
    <location>
        <begin position="129"/>
        <end position="140"/>
    </location>
</feature>
<dbReference type="PANTHER" id="PTHR44177">
    <property type="entry name" value="TETRATRICOPEPTIDE REPEAT PROTEIN 8"/>
    <property type="match status" value="1"/>
</dbReference>
<feature type="repeat" description="TPR" evidence="1">
    <location>
        <begin position="380"/>
        <end position="413"/>
    </location>
</feature>
<organism evidence="3">
    <name type="scientific">Neobodo designis</name>
    <name type="common">Flagellated protozoan</name>
    <name type="synonym">Bodo designis</name>
    <dbReference type="NCBI Taxonomy" id="312471"/>
    <lineage>
        <taxon>Eukaryota</taxon>
        <taxon>Discoba</taxon>
        <taxon>Euglenozoa</taxon>
        <taxon>Kinetoplastea</taxon>
        <taxon>Metakinetoplastina</taxon>
        <taxon>Neobodonida</taxon>
        <taxon>Neobodo</taxon>
    </lineage>
</organism>
<feature type="repeat" description="TPR" evidence="1">
    <location>
        <begin position="344"/>
        <end position="377"/>
    </location>
</feature>
<dbReference type="Pfam" id="PF13432">
    <property type="entry name" value="TPR_16"/>
    <property type="match status" value="1"/>
</dbReference>
<dbReference type="Pfam" id="PF00515">
    <property type="entry name" value="TPR_1"/>
    <property type="match status" value="1"/>
</dbReference>
<evidence type="ECO:0000256" key="1">
    <source>
        <dbReference type="PROSITE-ProRule" id="PRU00339"/>
    </source>
</evidence>
<dbReference type="InterPro" id="IPR019734">
    <property type="entry name" value="TPR_rpt"/>
</dbReference>
<dbReference type="PANTHER" id="PTHR44177:SF1">
    <property type="entry name" value="TETRATRICOPEPTIDE REPEAT PROTEIN 8"/>
    <property type="match status" value="1"/>
</dbReference>
<sequence length="498" mass="55678">MDPAFYALSQLRRRRLDKSIETATTLLERNPYDQQVWWIKARALTNKNWIDDTEMEEDGVAEVLLDENAVAAMPRPGTSLQRPASTASRNGNRPVSGAGRPVSGFARPGSQAQRSGSRAGVDAAFQGNRPGTSRPVTSSGRYVRLGTASMRSEEGGPFINAERLDFKKYAQRQPLAKVLCDYILYHDHNPRRALELCAEATEVCKFNDWWWKARLAKCYYQLGLYRDAEKQFKSALKHDAHVVAILELAKVHYKLDQPLTAKDLFEKHAATNTTDIHLVLGIARTYEQLNDTDKSAEYYKKVLARDATSAEAIACLASNAFYDDQPEVALRLYRRLLQMGISNAELWNNLGLCCFYASQYDTALSCFERSLSLASDDSMADVWYNIGQVAIGIGDLGLAYQAFKVSISIDANHAESFNNLAILELRKGNLDVARNNFAAAATAAPFMHEALYNGALLAFKLGEFQASFDQCNKALDAFPDHAESLELRKQLKQHFNVF</sequence>
<gene>
    <name evidence="3" type="ORF">NDES1114_LOCUS23130</name>
    <name evidence="4" type="ORF">NDES1114_LOCUS23131</name>
</gene>
<dbReference type="EMBL" id="HBGF01034527">
    <property type="protein sequence ID" value="CAD9132254.1"/>
    <property type="molecule type" value="Transcribed_RNA"/>
</dbReference>
<dbReference type="InterPro" id="IPR011990">
    <property type="entry name" value="TPR-like_helical_dom_sf"/>
</dbReference>
<dbReference type="AlphaFoldDB" id="A0A6U4UEQ4"/>
<evidence type="ECO:0000313" key="4">
    <source>
        <dbReference type="EMBL" id="CAD9132255.1"/>
    </source>
</evidence>
<dbReference type="Pfam" id="PF13181">
    <property type="entry name" value="TPR_8"/>
    <property type="match status" value="2"/>
</dbReference>
<reference evidence="3" key="1">
    <citation type="submission" date="2021-01" db="EMBL/GenBank/DDBJ databases">
        <authorList>
            <person name="Corre E."/>
            <person name="Pelletier E."/>
            <person name="Niang G."/>
            <person name="Scheremetjew M."/>
            <person name="Finn R."/>
            <person name="Kale V."/>
            <person name="Holt S."/>
            <person name="Cochrane G."/>
            <person name="Meng A."/>
            <person name="Brown T."/>
            <person name="Cohen L."/>
        </authorList>
    </citation>
    <scope>NUCLEOTIDE SEQUENCE</scope>
    <source>
        <strain evidence="3">CCAP 1951/1</strain>
    </source>
</reference>
<dbReference type="InterPro" id="IPR028796">
    <property type="entry name" value="BBS8"/>
</dbReference>
<protein>
    <submittedName>
        <fullName evidence="3">Uncharacterized protein</fullName>
    </submittedName>
</protein>
<dbReference type="EMBL" id="HBGF01034528">
    <property type="protein sequence ID" value="CAD9132255.1"/>
    <property type="molecule type" value="Transcribed_RNA"/>
</dbReference>
<evidence type="ECO:0000256" key="2">
    <source>
        <dbReference type="SAM" id="MobiDB-lite"/>
    </source>
</evidence>
<dbReference type="GO" id="GO:0034464">
    <property type="term" value="C:BBSome"/>
    <property type="evidence" value="ECO:0007669"/>
    <property type="project" value="InterPro"/>
</dbReference>
<dbReference type="GO" id="GO:0097730">
    <property type="term" value="C:non-motile cilium"/>
    <property type="evidence" value="ECO:0007669"/>
    <property type="project" value="TreeGrafter"/>
</dbReference>
<name>A0A6U4UEQ4_NEODS</name>
<dbReference type="PROSITE" id="PS50005">
    <property type="entry name" value="TPR"/>
    <property type="match status" value="2"/>
</dbReference>
<accession>A0A6U4UEQ4</accession>
<dbReference type="CDD" id="cd21341">
    <property type="entry name" value="TTC8_N"/>
    <property type="match status" value="1"/>
</dbReference>
<feature type="compositionally biased region" description="Polar residues" evidence="2">
    <location>
        <begin position="78"/>
        <end position="93"/>
    </location>
</feature>
<dbReference type="GO" id="GO:1905515">
    <property type="term" value="P:non-motile cilium assembly"/>
    <property type="evidence" value="ECO:0007669"/>
    <property type="project" value="InterPro"/>
</dbReference>
<dbReference type="GO" id="GO:0036064">
    <property type="term" value="C:ciliary basal body"/>
    <property type="evidence" value="ECO:0007669"/>
    <property type="project" value="TreeGrafter"/>
</dbReference>
<evidence type="ECO:0000313" key="3">
    <source>
        <dbReference type="EMBL" id="CAD9132254.1"/>
    </source>
</evidence>
<dbReference type="SUPFAM" id="SSF48452">
    <property type="entry name" value="TPR-like"/>
    <property type="match status" value="1"/>
</dbReference>
<feature type="region of interest" description="Disordered" evidence="2">
    <location>
        <begin position="72"/>
        <end position="140"/>
    </location>
</feature>
<keyword evidence="1" id="KW-0802">TPR repeat</keyword>